<sequence>MVCKNIFLTGKINVGKSTAISKFLEGYLHESGIITGFKTKPFYESGALKGYYIESQIPGDNTTILENVVGINGDFGKGQCCYGIPEVFEKRGVEILRHSLEIPNSIILMDELGFFEKDTIKFKEQVHKALYSDHRILGVLKEKRNPFLDSIATRADVKVIVVTLENRDSIVDEINKYWE</sequence>
<gene>
    <name evidence="4" type="ORF">SAMN05444401_0970</name>
</gene>
<organism evidence="4 5">
    <name type="scientific">Clostridium amylolyticum</name>
    <dbReference type="NCBI Taxonomy" id="1121298"/>
    <lineage>
        <taxon>Bacteria</taxon>
        <taxon>Bacillati</taxon>
        <taxon>Bacillota</taxon>
        <taxon>Clostridia</taxon>
        <taxon>Eubacteriales</taxon>
        <taxon>Clostridiaceae</taxon>
        <taxon>Clostridium</taxon>
    </lineage>
</organism>
<dbReference type="EMBL" id="FQZO01000001">
    <property type="protein sequence ID" value="SHI54937.1"/>
    <property type="molecule type" value="Genomic_DNA"/>
</dbReference>
<name>A0A1M6C1P0_9CLOT</name>
<protein>
    <submittedName>
        <fullName evidence="4">Nucleoside-triphosphatase THEP1</fullName>
    </submittedName>
</protein>
<evidence type="ECO:0000313" key="5">
    <source>
        <dbReference type="Proteomes" id="UP000184080"/>
    </source>
</evidence>
<dbReference type="PANTHER" id="PTHR43146:SF1">
    <property type="entry name" value="CANCER-RELATED NUCLEOSIDE-TRIPHOSPHATASE"/>
    <property type="match status" value="1"/>
</dbReference>
<keyword evidence="1" id="KW-0547">Nucleotide-binding</keyword>
<dbReference type="GO" id="GO:0017111">
    <property type="term" value="F:ribonucleoside triphosphate phosphatase activity"/>
    <property type="evidence" value="ECO:0007669"/>
    <property type="project" value="InterPro"/>
</dbReference>
<keyword evidence="2" id="KW-0378">Hydrolase</keyword>
<dbReference type="AlphaFoldDB" id="A0A1M6C1P0"/>
<evidence type="ECO:0000256" key="1">
    <source>
        <dbReference type="ARBA" id="ARBA00022741"/>
    </source>
</evidence>
<dbReference type="Pfam" id="PF03266">
    <property type="entry name" value="NTPase_1"/>
    <property type="match status" value="1"/>
</dbReference>
<keyword evidence="5" id="KW-1185">Reference proteome</keyword>
<dbReference type="Gene3D" id="3.40.50.300">
    <property type="entry name" value="P-loop containing nucleotide triphosphate hydrolases"/>
    <property type="match status" value="1"/>
</dbReference>
<dbReference type="STRING" id="1121298.SAMN05444401_0970"/>
<evidence type="ECO:0000256" key="2">
    <source>
        <dbReference type="ARBA" id="ARBA00022801"/>
    </source>
</evidence>
<keyword evidence="3" id="KW-0067">ATP-binding</keyword>
<dbReference type="InterPro" id="IPR004948">
    <property type="entry name" value="Nuc-triphosphatase_THEP1"/>
</dbReference>
<dbReference type="InterPro" id="IPR027417">
    <property type="entry name" value="P-loop_NTPase"/>
</dbReference>
<dbReference type="PANTHER" id="PTHR43146">
    <property type="entry name" value="CANCER-RELATED NUCLEOSIDE-TRIPHOSPHATASE"/>
    <property type="match status" value="1"/>
</dbReference>
<dbReference type="GO" id="GO:0005524">
    <property type="term" value="F:ATP binding"/>
    <property type="evidence" value="ECO:0007669"/>
    <property type="project" value="UniProtKB-KW"/>
</dbReference>
<evidence type="ECO:0000256" key="3">
    <source>
        <dbReference type="ARBA" id="ARBA00022840"/>
    </source>
</evidence>
<reference evidence="4 5" key="1">
    <citation type="submission" date="2016-11" db="EMBL/GenBank/DDBJ databases">
        <authorList>
            <person name="Jaros S."/>
            <person name="Januszkiewicz K."/>
            <person name="Wedrychowicz H."/>
        </authorList>
    </citation>
    <scope>NUCLEOTIDE SEQUENCE [LARGE SCALE GENOMIC DNA]</scope>
    <source>
        <strain evidence="4 5">DSM 21864</strain>
    </source>
</reference>
<dbReference type="RefSeq" id="WP_073004146.1">
    <property type="nucleotide sequence ID" value="NZ_FQZO01000001.1"/>
</dbReference>
<evidence type="ECO:0000313" key="4">
    <source>
        <dbReference type="EMBL" id="SHI54937.1"/>
    </source>
</evidence>
<proteinExistence type="predicted"/>
<accession>A0A1M6C1P0</accession>
<dbReference type="SUPFAM" id="SSF52540">
    <property type="entry name" value="P-loop containing nucleoside triphosphate hydrolases"/>
    <property type="match status" value="1"/>
</dbReference>
<dbReference type="Proteomes" id="UP000184080">
    <property type="component" value="Unassembled WGS sequence"/>
</dbReference>